<reference evidence="1 2" key="1">
    <citation type="journal article" date="2021" name="Cell">
        <title>Tracing the genetic footprints of vertebrate landing in non-teleost ray-finned fishes.</title>
        <authorList>
            <person name="Bi X."/>
            <person name="Wang K."/>
            <person name="Yang L."/>
            <person name="Pan H."/>
            <person name="Jiang H."/>
            <person name="Wei Q."/>
            <person name="Fang M."/>
            <person name="Yu H."/>
            <person name="Zhu C."/>
            <person name="Cai Y."/>
            <person name="He Y."/>
            <person name="Gan X."/>
            <person name="Zeng H."/>
            <person name="Yu D."/>
            <person name="Zhu Y."/>
            <person name="Jiang H."/>
            <person name="Qiu Q."/>
            <person name="Yang H."/>
            <person name="Zhang Y.E."/>
            <person name="Wang W."/>
            <person name="Zhu M."/>
            <person name="He S."/>
            <person name="Zhang G."/>
        </authorList>
    </citation>
    <scope>NUCLEOTIDE SEQUENCE [LARGE SCALE GENOMIC DNA]</scope>
    <source>
        <strain evidence="1">Bchr_013</strain>
    </source>
</reference>
<feature type="non-terminal residue" evidence="1">
    <location>
        <position position="347"/>
    </location>
</feature>
<proteinExistence type="predicted"/>
<keyword evidence="2" id="KW-1185">Reference proteome</keyword>
<feature type="non-terminal residue" evidence="1">
    <location>
        <position position="1"/>
    </location>
</feature>
<dbReference type="InterPro" id="IPR021748">
    <property type="entry name" value="DUF3314"/>
</dbReference>
<comment type="caution">
    <text evidence="1">The sequence shown here is derived from an EMBL/GenBank/DDBJ whole genome shotgun (WGS) entry which is preliminary data.</text>
</comment>
<name>A0A8X8BYV1_POLSE</name>
<evidence type="ECO:0000313" key="2">
    <source>
        <dbReference type="Proteomes" id="UP000886611"/>
    </source>
</evidence>
<sequence length="347" mass="38663">MKSCKSQEDKQAAKSGGPVNCCLGHHDVALGYRHAKSSSSKDVTALPIVPPTPMAALTKPLCVELERHAKSEDRLLIEMAHLVCDEDSDVEPLNSPDIQLLVFIDSDSNSESGEYEDTPDVLLEQEAPFSIEEMDAATLPPDCEAILLIYSDLLHFSQQLSSCLENLTKMFASFNLITLDETDPCGMSHFCCGEVHLESWYRVLLFRYCSPTPFNARDEACTLYKKMRWNVELLESSCPSQGEAETKYYFLCCKSNTETSDTSAQMSGSWSIGKGIQISPDPRNEDIQSWILCTHATMKFQALLNLGTEEPSTTQATDCLMEILQNPWMESSLPLDCNPLEPSVEFQ</sequence>
<protein>
    <submittedName>
        <fullName evidence="1">CS067 protein</fullName>
    </submittedName>
</protein>
<dbReference type="AlphaFoldDB" id="A0A8X8BYV1"/>
<dbReference type="PANTHER" id="PTHR36292:SF1">
    <property type="entry name" value="UPF0575 PROTEIN C19ORF67"/>
    <property type="match status" value="1"/>
</dbReference>
<dbReference type="EMBL" id="JAATIS010000094">
    <property type="protein sequence ID" value="KAG2470907.1"/>
    <property type="molecule type" value="Genomic_DNA"/>
</dbReference>
<evidence type="ECO:0000313" key="1">
    <source>
        <dbReference type="EMBL" id="KAG2470907.1"/>
    </source>
</evidence>
<accession>A0A8X8BYV1</accession>
<dbReference type="PANTHER" id="PTHR36292">
    <property type="entry name" value="UPF0575 PROTEIN C19ORF67"/>
    <property type="match status" value="1"/>
</dbReference>
<organism evidence="1 2">
    <name type="scientific">Polypterus senegalus</name>
    <name type="common">Senegal bichir</name>
    <dbReference type="NCBI Taxonomy" id="55291"/>
    <lineage>
        <taxon>Eukaryota</taxon>
        <taxon>Metazoa</taxon>
        <taxon>Chordata</taxon>
        <taxon>Craniata</taxon>
        <taxon>Vertebrata</taxon>
        <taxon>Euteleostomi</taxon>
        <taxon>Actinopterygii</taxon>
        <taxon>Polypteriformes</taxon>
        <taxon>Polypteridae</taxon>
        <taxon>Polypterus</taxon>
    </lineage>
</organism>
<dbReference type="Proteomes" id="UP000886611">
    <property type="component" value="Unassembled WGS sequence"/>
</dbReference>
<dbReference type="Pfam" id="PF11771">
    <property type="entry name" value="DUF3314"/>
    <property type="match status" value="1"/>
</dbReference>
<gene>
    <name evidence="1" type="ORF">GTO96_0006520</name>
</gene>